<evidence type="ECO:0000313" key="3">
    <source>
        <dbReference type="EMBL" id="KAB4124133.1"/>
    </source>
</evidence>
<organism evidence="5 7">
    <name type="scientific">Bacteroides uniformis</name>
    <dbReference type="NCBI Taxonomy" id="820"/>
    <lineage>
        <taxon>Bacteria</taxon>
        <taxon>Pseudomonadati</taxon>
        <taxon>Bacteroidota</taxon>
        <taxon>Bacteroidia</taxon>
        <taxon>Bacteroidales</taxon>
        <taxon>Bacteroidaceae</taxon>
        <taxon>Bacteroides</taxon>
    </lineage>
</organism>
<evidence type="ECO:0000256" key="1">
    <source>
        <dbReference type="SAM" id="Phobius"/>
    </source>
</evidence>
<gene>
    <name evidence="6" type="ORF">DW988_16310</name>
    <name evidence="5" type="ORF">DXC91_17410</name>
    <name evidence="4" type="ORF">GAQ34_14365</name>
    <name evidence="2" type="ORF">GAQ70_07575</name>
    <name evidence="3" type="ORF">GAQ75_10965</name>
</gene>
<dbReference type="Proteomes" id="UP000442334">
    <property type="component" value="Unassembled WGS sequence"/>
</dbReference>
<comment type="caution">
    <text evidence="5">The sequence shown here is derived from an EMBL/GenBank/DDBJ whole genome shotgun (WGS) entry which is preliminary data.</text>
</comment>
<dbReference type="EMBL" id="QSEE01000018">
    <property type="protein sequence ID" value="RGZ46132.1"/>
    <property type="molecule type" value="Genomic_DNA"/>
</dbReference>
<dbReference type="Proteomes" id="UP000438773">
    <property type="component" value="Unassembled WGS sequence"/>
</dbReference>
<protein>
    <recommendedName>
        <fullName evidence="12">Transmembrane protein</fullName>
    </recommendedName>
</protein>
<evidence type="ECO:0000313" key="6">
    <source>
        <dbReference type="EMBL" id="RGZ46132.1"/>
    </source>
</evidence>
<dbReference type="RefSeq" id="WP_117704053.1">
    <property type="nucleotide sequence ID" value="NZ_CAXSSZ010000017.1"/>
</dbReference>
<evidence type="ECO:0000313" key="8">
    <source>
        <dbReference type="Proteomes" id="UP000283684"/>
    </source>
</evidence>
<feature type="transmembrane region" description="Helical" evidence="1">
    <location>
        <begin position="35"/>
        <end position="52"/>
    </location>
</feature>
<dbReference type="Proteomes" id="UP000283684">
    <property type="component" value="Unassembled WGS sequence"/>
</dbReference>
<feature type="transmembrane region" description="Helical" evidence="1">
    <location>
        <begin position="105"/>
        <end position="125"/>
    </location>
</feature>
<dbReference type="EMBL" id="WCUQ01000006">
    <property type="protein sequence ID" value="KAB4124133.1"/>
    <property type="molecule type" value="Genomic_DNA"/>
</dbReference>
<evidence type="ECO:0000313" key="11">
    <source>
        <dbReference type="Proteomes" id="UP000442334"/>
    </source>
</evidence>
<evidence type="ECO:0000313" key="7">
    <source>
        <dbReference type="Proteomes" id="UP000260874"/>
    </source>
</evidence>
<dbReference type="Proteomes" id="UP000441711">
    <property type="component" value="Unassembled WGS sequence"/>
</dbReference>
<dbReference type="EMBL" id="QSRB01000018">
    <property type="protein sequence ID" value="RGK81715.1"/>
    <property type="molecule type" value="Genomic_DNA"/>
</dbReference>
<evidence type="ECO:0000313" key="4">
    <source>
        <dbReference type="EMBL" id="KAB4183939.1"/>
    </source>
</evidence>
<dbReference type="AlphaFoldDB" id="A0A3E4PPI1"/>
<accession>A0A3E4PPI1</accession>
<dbReference type="EMBL" id="WCUA01000016">
    <property type="protein sequence ID" value="KAB4183939.1"/>
    <property type="molecule type" value="Genomic_DNA"/>
</dbReference>
<keyword evidence="1" id="KW-0472">Membrane</keyword>
<name>A0A3E4PPI1_BACUN</name>
<keyword evidence="1" id="KW-1133">Transmembrane helix</keyword>
<evidence type="ECO:0000313" key="9">
    <source>
        <dbReference type="Proteomes" id="UP000438773"/>
    </source>
</evidence>
<evidence type="ECO:0000313" key="2">
    <source>
        <dbReference type="EMBL" id="KAB4110429.1"/>
    </source>
</evidence>
<evidence type="ECO:0008006" key="12">
    <source>
        <dbReference type="Google" id="ProtNLM"/>
    </source>
</evidence>
<dbReference type="Proteomes" id="UP000260874">
    <property type="component" value="Unassembled WGS sequence"/>
</dbReference>
<proteinExistence type="predicted"/>
<reference evidence="9 10" key="2">
    <citation type="journal article" date="2019" name="Nat. Med.">
        <title>A library of human gut bacterial isolates paired with longitudinal multiomics data enables mechanistic microbiome research.</title>
        <authorList>
            <person name="Poyet M."/>
            <person name="Groussin M."/>
            <person name="Gibbons S.M."/>
            <person name="Avila-Pacheco J."/>
            <person name="Jiang X."/>
            <person name="Kearney S.M."/>
            <person name="Perrotta A.R."/>
            <person name="Berdy B."/>
            <person name="Zhao S."/>
            <person name="Lieberman T.D."/>
            <person name="Swanson P.K."/>
            <person name="Smith M."/>
            <person name="Roesemann S."/>
            <person name="Alexander J.E."/>
            <person name="Rich S.A."/>
            <person name="Livny J."/>
            <person name="Vlamakis H."/>
            <person name="Clish C."/>
            <person name="Bullock K."/>
            <person name="Deik A."/>
            <person name="Scott J."/>
            <person name="Pierce K.A."/>
            <person name="Xavier R.J."/>
            <person name="Alm E.J."/>
        </authorList>
    </citation>
    <scope>NUCLEOTIDE SEQUENCE [LARGE SCALE GENOMIC DNA]</scope>
    <source>
        <strain evidence="4 11">BIOML-A21</strain>
        <strain evidence="2 10">BIOML-A36</strain>
        <strain evidence="3 9">BIOML-A37</strain>
    </source>
</reference>
<reference evidence="7 8" key="1">
    <citation type="submission" date="2018-08" db="EMBL/GenBank/DDBJ databases">
        <title>A genome reference for cultivated species of the human gut microbiota.</title>
        <authorList>
            <person name="Zou Y."/>
            <person name="Xue W."/>
            <person name="Luo G."/>
        </authorList>
    </citation>
    <scope>NUCLEOTIDE SEQUENCE [LARGE SCALE GENOMIC DNA]</scope>
    <source>
        <strain evidence="6 8">AM50-4</strain>
        <strain evidence="5 7">TF09-22</strain>
    </source>
</reference>
<feature type="transmembrane region" description="Helical" evidence="1">
    <location>
        <begin position="64"/>
        <end position="85"/>
    </location>
</feature>
<dbReference type="EMBL" id="WCUP01000004">
    <property type="protein sequence ID" value="KAB4110429.1"/>
    <property type="molecule type" value="Genomic_DNA"/>
</dbReference>
<keyword evidence="1" id="KW-0812">Transmembrane</keyword>
<evidence type="ECO:0000313" key="5">
    <source>
        <dbReference type="EMBL" id="RGK81715.1"/>
    </source>
</evidence>
<sequence length="529" mass="62611">MEFISLAIKKQKHMGLQKKECSNTPIHPLMTSSDFLVLITILLAIVSTAIANNKMIWIYKFSRFSIITYILIMIAINYFIFFPWYEQRGIYIERLMIKGSPMAATWGYILSLVFIFLLIWKIAIYRHFPSSNKAKLISYYKSLINSNINVLTEYLQTYHLEEIEKLITKINKSYNEQNNALQEESPWNDEQPTKNKLQKKNTPIETAIFNEVILNKTFVIKSVEHDSTFFLKCVHRCINANIVGFKNVVEVYFRTMIRQKNSHLLEGLKGPLNYKGNQDIEYRLDDSPFLTLLFTKTEFVYNLEVFRAFGEEAFRESSLGNSIFSEQTNEWRDNKYQSTAVFQFLRFTDIFIRRLLLSIKKDNKPQDPYLNLYYFKMICSNLIENHTIHYANSYAEKYVNDVVHNINTWIHVMEKLRINIFEVRLLKIYAQLAEELAETPRLENFGIEMASRFLTDFLSIEQREAIHIQKLQKNEQTSLITNVYIDFIKKIAENKKDIYKKAWRKVDKIKYPNSLFMTELSDLLGEEQE</sequence>
<evidence type="ECO:0000313" key="10">
    <source>
        <dbReference type="Proteomes" id="UP000441711"/>
    </source>
</evidence>